<dbReference type="OrthoDB" id="117147at2759"/>
<dbReference type="SUPFAM" id="SSF53098">
    <property type="entry name" value="Ribonuclease H-like"/>
    <property type="match status" value="1"/>
</dbReference>
<dbReference type="InterPro" id="IPR023780">
    <property type="entry name" value="Chromo_domain"/>
</dbReference>
<dbReference type="InterPro" id="IPR016197">
    <property type="entry name" value="Chromo-like_dom_sf"/>
</dbReference>
<dbReference type="Proteomes" id="UP001165121">
    <property type="component" value="Unassembled WGS sequence"/>
</dbReference>
<evidence type="ECO:0000259" key="1">
    <source>
        <dbReference type="PROSITE" id="PS50013"/>
    </source>
</evidence>
<keyword evidence="3" id="KW-1185">Reference proteome</keyword>
<dbReference type="Gene3D" id="2.40.50.40">
    <property type="match status" value="1"/>
</dbReference>
<dbReference type="InterPro" id="IPR012337">
    <property type="entry name" value="RNaseH-like_sf"/>
</dbReference>
<proteinExistence type="predicted"/>
<protein>
    <submittedName>
        <fullName evidence="2">Unnamed protein product</fullName>
    </submittedName>
</protein>
<dbReference type="CDD" id="cd18965">
    <property type="entry name" value="chromodomain"/>
    <property type="match status" value="1"/>
</dbReference>
<dbReference type="PANTHER" id="PTHR45835:SF99">
    <property type="entry name" value="CHROMO DOMAIN-CONTAINING PROTEIN-RELATED"/>
    <property type="match status" value="1"/>
</dbReference>
<dbReference type="InterPro" id="IPR000953">
    <property type="entry name" value="Chromo/chromo_shadow_dom"/>
</dbReference>
<accession>A0A9W7CV45</accession>
<dbReference type="PANTHER" id="PTHR45835">
    <property type="entry name" value="YALI0A06105P"/>
    <property type="match status" value="1"/>
</dbReference>
<name>A0A9W7CV45_9STRA</name>
<organism evidence="2 3">
    <name type="scientific">Phytophthora fragariaefolia</name>
    <dbReference type="NCBI Taxonomy" id="1490495"/>
    <lineage>
        <taxon>Eukaryota</taxon>
        <taxon>Sar</taxon>
        <taxon>Stramenopiles</taxon>
        <taxon>Oomycota</taxon>
        <taxon>Peronosporomycetes</taxon>
        <taxon>Peronosporales</taxon>
        <taxon>Peronosporaceae</taxon>
        <taxon>Phytophthora</taxon>
    </lineage>
</organism>
<dbReference type="Pfam" id="PF00385">
    <property type="entry name" value="Chromo"/>
    <property type="match status" value="1"/>
</dbReference>
<dbReference type="AlphaFoldDB" id="A0A9W7CV45"/>
<dbReference type="EMBL" id="BSXT01001599">
    <property type="protein sequence ID" value="GMF43881.1"/>
    <property type="molecule type" value="Genomic_DNA"/>
</dbReference>
<evidence type="ECO:0000313" key="3">
    <source>
        <dbReference type="Proteomes" id="UP001165121"/>
    </source>
</evidence>
<dbReference type="InterPro" id="IPR036397">
    <property type="entry name" value="RNaseH_sf"/>
</dbReference>
<gene>
    <name evidence="2" type="ORF">Pfra01_001504100</name>
</gene>
<dbReference type="Gene3D" id="3.30.420.10">
    <property type="entry name" value="Ribonuclease H-like superfamily/Ribonuclease H"/>
    <property type="match status" value="1"/>
</dbReference>
<feature type="domain" description="Chromo" evidence="1">
    <location>
        <begin position="224"/>
        <end position="283"/>
    </location>
</feature>
<dbReference type="SUPFAM" id="SSF54160">
    <property type="entry name" value="Chromo domain-like"/>
    <property type="match status" value="1"/>
</dbReference>
<reference evidence="2" key="1">
    <citation type="submission" date="2023-04" db="EMBL/GenBank/DDBJ databases">
        <title>Phytophthora fragariaefolia NBRC 109709.</title>
        <authorList>
            <person name="Ichikawa N."/>
            <person name="Sato H."/>
            <person name="Tonouchi N."/>
        </authorList>
    </citation>
    <scope>NUCLEOTIDE SEQUENCE</scope>
    <source>
        <strain evidence="2">NBRC 109709</strain>
    </source>
</reference>
<evidence type="ECO:0000313" key="2">
    <source>
        <dbReference type="EMBL" id="GMF43881.1"/>
    </source>
</evidence>
<dbReference type="PROSITE" id="PS50013">
    <property type="entry name" value="CHROMO_2"/>
    <property type="match status" value="1"/>
</dbReference>
<sequence>MTTAHRAQADEQTERQNRTLEDSLRCSISYHGNDWNEHLPMIEYAHATLVSSSSKMSPFFVDTGRHPKHPLGSVEGDQPVTRSRVAYASRFIQHRQEMIERARKNMLDEQEAQKRFYDRRRTANPFKVGDLALLSTQDLNISHATAETTLRSRKFILRFIGPYPIVELRGKVTLLKLPANLKHISPHFNIDKLKVYNSNPDRFVGRVIPKSTPVIFDDDGEPLHVVEALVKKRIFNRQPEYFVKWHGLPHHENTWEREHDLKPVSHWQALLNDIRQRTRAARV</sequence>
<comment type="caution">
    <text evidence="2">The sequence shown here is derived from an EMBL/GenBank/DDBJ whole genome shotgun (WGS) entry which is preliminary data.</text>
</comment>
<dbReference type="SMART" id="SM00298">
    <property type="entry name" value="CHROMO"/>
    <property type="match status" value="1"/>
</dbReference>
<dbReference type="GO" id="GO:0003676">
    <property type="term" value="F:nucleic acid binding"/>
    <property type="evidence" value="ECO:0007669"/>
    <property type="project" value="InterPro"/>
</dbReference>